<protein>
    <submittedName>
        <fullName evidence="2">Uncharacterized protein</fullName>
    </submittedName>
</protein>
<dbReference type="EMBL" id="JAUCMV010000001">
    <property type="protein sequence ID" value="KAK0426552.1"/>
    <property type="molecule type" value="Genomic_DNA"/>
</dbReference>
<evidence type="ECO:0000313" key="3">
    <source>
        <dbReference type="Proteomes" id="UP001175271"/>
    </source>
</evidence>
<dbReference type="AlphaFoldDB" id="A0AA39INJ7"/>
<organism evidence="2 3">
    <name type="scientific">Steinernema hermaphroditum</name>
    <dbReference type="NCBI Taxonomy" id="289476"/>
    <lineage>
        <taxon>Eukaryota</taxon>
        <taxon>Metazoa</taxon>
        <taxon>Ecdysozoa</taxon>
        <taxon>Nematoda</taxon>
        <taxon>Chromadorea</taxon>
        <taxon>Rhabditida</taxon>
        <taxon>Tylenchina</taxon>
        <taxon>Panagrolaimomorpha</taxon>
        <taxon>Strongyloidoidea</taxon>
        <taxon>Steinernematidae</taxon>
        <taxon>Steinernema</taxon>
    </lineage>
</organism>
<name>A0AA39INJ7_9BILA</name>
<reference evidence="2" key="1">
    <citation type="submission" date="2023-06" db="EMBL/GenBank/DDBJ databases">
        <title>Genomic analysis of the entomopathogenic nematode Steinernema hermaphroditum.</title>
        <authorList>
            <person name="Schwarz E.M."/>
            <person name="Heppert J.K."/>
            <person name="Baniya A."/>
            <person name="Schwartz H.T."/>
            <person name="Tan C.-H."/>
            <person name="Antoshechkin I."/>
            <person name="Sternberg P.W."/>
            <person name="Goodrich-Blair H."/>
            <person name="Dillman A.R."/>
        </authorList>
    </citation>
    <scope>NUCLEOTIDE SEQUENCE</scope>
    <source>
        <strain evidence="2">PS9179</strain>
        <tissue evidence="2">Whole animal</tissue>
    </source>
</reference>
<sequence>MEKSSKNEGTRLGQKLEPADDHLVDGSDSGDLKRTWKPADDHLVDGSDNGDLFEKKMRRNESHIEDCMADERTSENDSSLDIEQVEVENYNAGHRVDDQEFRNRTRIRLRQLISEGLSKRKL</sequence>
<gene>
    <name evidence="2" type="ORF">QR680_009770</name>
</gene>
<feature type="compositionally biased region" description="Basic and acidic residues" evidence="1">
    <location>
        <begin position="17"/>
        <end position="45"/>
    </location>
</feature>
<feature type="region of interest" description="Disordered" evidence="1">
    <location>
        <begin position="1"/>
        <end position="54"/>
    </location>
</feature>
<evidence type="ECO:0000256" key="1">
    <source>
        <dbReference type="SAM" id="MobiDB-lite"/>
    </source>
</evidence>
<comment type="caution">
    <text evidence="2">The sequence shown here is derived from an EMBL/GenBank/DDBJ whole genome shotgun (WGS) entry which is preliminary data.</text>
</comment>
<accession>A0AA39INJ7</accession>
<keyword evidence="3" id="KW-1185">Reference proteome</keyword>
<evidence type="ECO:0000313" key="2">
    <source>
        <dbReference type="EMBL" id="KAK0426552.1"/>
    </source>
</evidence>
<proteinExistence type="predicted"/>
<dbReference type="Proteomes" id="UP001175271">
    <property type="component" value="Unassembled WGS sequence"/>
</dbReference>